<keyword evidence="2" id="KW-0812">Transmembrane</keyword>
<evidence type="ECO:0000313" key="4">
    <source>
        <dbReference type="Proteomes" id="UP001327560"/>
    </source>
</evidence>
<keyword evidence="2" id="KW-1133">Transmembrane helix</keyword>
<organism evidence="3 4">
    <name type="scientific">Canna indica</name>
    <name type="common">Indian-shot</name>
    <dbReference type="NCBI Taxonomy" id="4628"/>
    <lineage>
        <taxon>Eukaryota</taxon>
        <taxon>Viridiplantae</taxon>
        <taxon>Streptophyta</taxon>
        <taxon>Embryophyta</taxon>
        <taxon>Tracheophyta</taxon>
        <taxon>Spermatophyta</taxon>
        <taxon>Magnoliopsida</taxon>
        <taxon>Liliopsida</taxon>
        <taxon>Zingiberales</taxon>
        <taxon>Cannaceae</taxon>
        <taxon>Canna</taxon>
    </lineage>
</organism>
<reference evidence="3 4" key="1">
    <citation type="submission" date="2023-10" db="EMBL/GenBank/DDBJ databases">
        <title>Chromosome-scale genome assembly provides insights into flower coloration mechanisms of Canna indica.</title>
        <authorList>
            <person name="Li C."/>
        </authorList>
    </citation>
    <scope>NUCLEOTIDE SEQUENCE [LARGE SCALE GENOMIC DNA]</scope>
    <source>
        <tissue evidence="3">Flower</tissue>
    </source>
</reference>
<name>A0AAQ3JM46_9LILI</name>
<keyword evidence="2" id="KW-0472">Membrane</keyword>
<feature type="compositionally biased region" description="Low complexity" evidence="1">
    <location>
        <begin position="1"/>
        <end position="21"/>
    </location>
</feature>
<accession>A0AAQ3JM46</accession>
<keyword evidence="4" id="KW-1185">Reference proteome</keyword>
<sequence>MAVDFSSGAASSWLSSSAQCSPNPETPRDAASYLPAERASPTKPAARRSDKASSPLEDAPASASPSDLIELSPWPAPRTRSVLNANSAAAARGLLLLLLLLLALSWRFCLMKLLDFLPMASNQKKTYQINWTFMLRVHWASY</sequence>
<proteinExistence type="predicted"/>
<dbReference type="AlphaFoldDB" id="A0AAQ3JM46"/>
<evidence type="ECO:0000256" key="2">
    <source>
        <dbReference type="SAM" id="Phobius"/>
    </source>
</evidence>
<feature type="region of interest" description="Disordered" evidence="1">
    <location>
        <begin position="1"/>
        <end position="72"/>
    </location>
</feature>
<gene>
    <name evidence="3" type="ORF">Cni_G00142</name>
</gene>
<feature type="transmembrane region" description="Helical" evidence="2">
    <location>
        <begin position="89"/>
        <end position="109"/>
    </location>
</feature>
<protein>
    <submittedName>
        <fullName evidence="3">Uncharacterized protein</fullName>
    </submittedName>
</protein>
<evidence type="ECO:0000313" key="3">
    <source>
        <dbReference type="EMBL" id="WOK91451.1"/>
    </source>
</evidence>
<dbReference type="EMBL" id="CP136890">
    <property type="protein sequence ID" value="WOK91451.1"/>
    <property type="molecule type" value="Genomic_DNA"/>
</dbReference>
<evidence type="ECO:0000256" key="1">
    <source>
        <dbReference type="SAM" id="MobiDB-lite"/>
    </source>
</evidence>
<dbReference type="Proteomes" id="UP001327560">
    <property type="component" value="Chromosome 1"/>
</dbReference>